<evidence type="ECO:0000313" key="1">
    <source>
        <dbReference type="EMBL" id="KAH7136291.1"/>
    </source>
</evidence>
<dbReference type="Proteomes" id="UP000738349">
    <property type="component" value="Unassembled WGS sequence"/>
</dbReference>
<reference evidence="1" key="1">
    <citation type="journal article" date="2021" name="Nat. Commun.">
        <title>Genetic determinants of endophytism in the Arabidopsis root mycobiome.</title>
        <authorList>
            <person name="Mesny F."/>
            <person name="Miyauchi S."/>
            <person name="Thiergart T."/>
            <person name="Pickel B."/>
            <person name="Atanasova L."/>
            <person name="Karlsson M."/>
            <person name="Huettel B."/>
            <person name="Barry K.W."/>
            <person name="Haridas S."/>
            <person name="Chen C."/>
            <person name="Bauer D."/>
            <person name="Andreopoulos W."/>
            <person name="Pangilinan J."/>
            <person name="LaButti K."/>
            <person name="Riley R."/>
            <person name="Lipzen A."/>
            <person name="Clum A."/>
            <person name="Drula E."/>
            <person name="Henrissat B."/>
            <person name="Kohler A."/>
            <person name="Grigoriev I.V."/>
            <person name="Martin F.M."/>
            <person name="Hacquard S."/>
        </authorList>
    </citation>
    <scope>NUCLEOTIDE SEQUENCE</scope>
    <source>
        <strain evidence="1">MPI-CAGE-AT-0147</strain>
    </source>
</reference>
<organism evidence="1 2">
    <name type="scientific">Dactylonectria macrodidyma</name>
    <dbReference type="NCBI Taxonomy" id="307937"/>
    <lineage>
        <taxon>Eukaryota</taxon>
        <taxon>Fungi</taxon>
        <taxon>Dikarya</taxon>
        <taxon>Ascomycota</taxon>
        <taxon>Pezizomycotina</taxon>
        <taxon>Sordariomycetes</taxon>
        <taxon>Hypocreomycetidae</taxon>
        <taxon>Hypocreales</taxon>
        <taxon>Nectriaceae</taxon>
        <taxon>Dactylonectria</taxon>
    </lineage>
</organism>
<keyword evidence="2" id="KW-1185">Reference proteome</keyword>
<name>A0A9P9IXX9_9HYPO</name>
<dbReference type="AlphaFoldDB" id="A0A9P9IXX9"/>
<protein>
    <submittedName>
        <fullName evidence="1">Uncharacterized protein</fullName>
    </submittedName>
</protein>
<comment type="caution">
    <text evidence="1">The sequence shown here is derived from an EMBL/GenBank/DDBJ whole genome shotgun (WGS) entry which is preliminary data.</text>
</comment>
<dbReference type="EMBL" id="JAGMUV010000013">
    <property type="protein sequence ID" value="KAH7136291.1"/>
    <property type="molecule type" value="Genomic_DNA"/>
</dbReference>
<accession>A0A9P9IXX9</accession>
<proteinExistence type="predicted"/>
<gene>
    <name evidence="1" type="ORF">EDB81DRAFT_886409</name>
</gene>
<sequence length="92" mass="10149">MTLRCDAAITILAAKILILSEHDLHGQISSDGNRIEMAVEQLEQRLRDTDDAYLRGIHTVCSDLSRRAALAVVKFDKSSATGAFWDNDSFIG</sequence>
<evidence type="ECO:0000313" key="2">
    <source>
        <dbReference type="Proteomes" id="UP000738349"/>
    </source>
</evidence>